<protein>
    <submittedName>
        <fullName evidence="7">Sterol desaturase family protein</fullName>
    </submittedName>
</protein>
<dbReference type="RefSeq" id="WP_147705689.1">
    <property type="nucleotide sequence ID" value="NZ_VDUY01000008.1"/>
</dbReference>
<evidence type="ECO:0000313" key="8">
    <source>
        <dbReference type="Proteomes" id="UP000321548"/>
    </source>
</evidence>
<keyword evidence="2 5" id="KW-0812">Transmembrane</keyword>
<dbReference type="PANTHER" id="PTHR11863">
    <property type="entry name" value="STEROL DESATURASE"/>
    <property type="match status" value="1"/>
</dbReference>
<dbReference type="Pfam" id="PF04116">
    <property type="entry name" value="FA_hydroxylase"/>
    <property type="match status" value="1"/>
</dbReference>
<dbReference type="GO" id="GO:0016491">
    <property type="term" value="F:oxidoreductase activity"/>
    <property type="evidence" value="ECO:0007669"/>
    <property type="project" value="InterPro"/>
</dbReference>
<dbReference type="EMBL" id="VDUY01000008">
    <property type="protein sequence ID" value="TXL63535.1"/>
    <property type="molecule type" value="Genomic_DNA"/>
</dbReference>
<keyword evidence="8" id="KW-1185">Reference proteome</keyword>
<comment type="subcellular location">
    <subcellularLocation>
        <location evidence="1">Membrane</location>
    </subcellularLocation>
</comment>
<keyword evidence="3 5" id="KW-1133">Transmembrane helix</keyword>
<dbReference type="GO" id="GO:0016020">
    <property type="term" value="C:membrane"/>
    <property type="evidence" value="ECO:0007669"/>
    <property type="project" value="UniProtKB-SubCell"/>
</dbReference>
<proteinExistence type="predicted"/>
<reference evidence="7 8" key="1">
    <citation type="submission" date="2019-06" db="EMBL/GenBank/DDBJ databases">
        <title>Quisquiliibacterium sp. nov., isolated from a maize field.</title>
        <authorList>
            <person name="Lin S.-Y."/>
            <person name="Tsai C.-F."/>
            <person name="Young C.-C."/>
        </authorList>
    </citation>
    <scope>NUCLEOTIDE SEQUENCE [LARGE SCALE GENOMIC DNA]</scope>
    <source>
        <strain evidence="7 8">CC-CFT501</strain>
    </source>
</reference>
<evidence type="ECO:0000256" key="5">
    <source>
        <dbReference type="SAM" id="Phobius"/>
    </source>
</evidence>
<sequence length="318" mass="36397">MFETVSGWMIEFVAALQQWIFEGFVQPLLFAVGLMRWQEDAFDATEWFVIGVLEVGLLALLLGGAQRLWPAEPMTDRSAVRTDILYTLLHRLGAIPVAVFFLVTPLFDALEAWLRLAGFSRLNLETLLPWLDGRPLMAFLAYLIVLDAADYLIHRAQHTWRWWWTLHAVHHSQRQMTFWSDNRNHLLDDLIRDGLLALLAIAIGVAPGQFVALVVVSRVLQSLQHANLRWRFGAVGERLLVSPSFHRRHHAIGVGHEGRRHGCNFAVLFPIWDVLGGTADFRPGWVPTGIRDQLEGRDYGRGFWSQQWLALRRWAGRA</sequence>
<evidence type="ECO:0000256" key="4">
    <source>
        <dbReference type="ARBA" id="ARBA00023136"/>
    </source>
</evidence>
<evidence type="ECO:0000256" key="2">
    <source>
        <dbReference type="ARBA" id="ARBA00022692"/>
    </source>
</evidence>
<dbReference type="InterPro" id="IPR050307">
    <property type="entry name" value="Sterol_Desaturase_Related"/>
</dbReference>
<organism evidence="7 8">
    <name type="scientific">Zeimonas arvi</name>
    <dbReference type="NCBI Taxonomy" id="2498847"/>
    <lineage>
        <taxon>Bacteria</taxon>
        <taxon>Pseudomonadati</taxon>
        <taxon>Pseudomonadota</taxon>
        <taxon>Betaproteobacteria</taxon>
        <taxon>Burkholderiales</taxon>
        <taxon>Burkholderiaceae</taxon>
        <taxon>Zeimonas</taxon>
    </lineage>
</organism>
<accession>A0A5C8NRT4</accession>
<feature type="transmembrane region" description="Helical" evidence="5">
    <location>
        <begin position="12"/>
        <end position="35"/>
    </location>
</feature>
<feature type="transmembrane region" description="Helical" evidence="5">
    <location>
        <begin position="135"/>
        <end position="153"/>
    </location>
</feature>
<evidence type="ECO:0000259" key="6">
    <source>
        <dbReference type="Pfam" id="PF04116"/>
    </source>
</evidence>
<dbReference type="InterPro" id="IPR006694">
    <property type="entry name" value="Fatty_acid_hydroxylase"/>
</dbReference>
<feature type="transmembrane region" description="Helical" evidence="5">
    <location>
        <begin position="89"/>
        <end position="114"/>
    </location>
</feature>
<dbReference type="GO" id="GO:0008610">
    <property type="term" value="P:lipid biosynthetic process"/>
    <property type="evidence" value="ECO:0007669"/>
    <property type="project" value="InterPro"/>
</dbReference>
<dbReference type="OrthoDB" id="9770329at2"/>
<evidence type="ECO:0000256" key="1">
    <source>
        <dbReference type="ARBA" id="ARBA00004370"/>
    </source>
</evidence>
<keyword evidence="4 5" id="KW-0472">Membrane</keyword>
<comment type="caution">
    <text evidence="7">The sequence shown here is derived from an EMBL/GenBank/DDBJ whole genome shotgun (WGS) entry which is preliminary data.</text>
</comment>
<evidence type="ECO:0000256" key="3">
    <source>
        <dbReference type="ARBA" id="ARBA00022989"/>
    </source>
</evidence>
<feature type="transmembrane region" description="Helical" evidence="5">
    <location>
        <begin position="195"/>
        <end position="220"/>
    </location>
</feature>
<feature type="domain" description="Fatty acid hydroxylase" evidence="6">
    <location>
        <begin position="139"/>
        <end position="278"/>
    </location>
</feature>
<gene>
    <name evidence="7" type="ORF">FHP08_16985</name>
</gene>
<dbReference type="Proteomes" id="UP000321548">
    <property type="component" value="Unassembled WGS sequence"/>
</dbReference>
<name>A0A5C8NRT4_9BURK</name>
<evidence type="ECO:0000313" key="7">
    <source>
        <dbReference type="EMBL" id="TXL63535.1"/>
    </source>
</evidence>
<dbReference type="GO" id="GO:0005506">
    <property type="term" value="F:iron ion binding"/>
    <property type="evidence" value="ECO:0007669"/>
    <property type="project" value="InterPro"/>
</dbReference>
<dbReference type="AlphaFoldDB" id="A0A5C8NRT4"/>
<feature type="transmembrane region" description="Helical" evidence="5">
    <location>
        <begin position="47"/>
        <end position="69"/>
    </location>
</feature>